<protein>
    <recommendedName>
        <fullName evidence="7">THAP-type domain-containing protein</fullName>
    </recommendedName>
</protein>
<reference evidence="8 9" key="1">
    <citation type="submission" date="2022-05" db="EMBL/GenBank/DDBJ databases">
        <authorList>
            <consortium name="Genoscope - CEA"/>
            <person name="William W."/>
        </authorList>
    </citation>
    <scope>NUCLEOTIDE SEQUENCE [LARGE SCALE GENOMIC DNA]</scope>
</reference>
<evidence type="ECO:0000313" key="8">
    <source>
        <dbReference type="EMBL" id="CAH3042285.1"/>
    </source>
</evidence>
<keyword evidence="4 5" id="KW-0238">DNA-binding</keyword>
<name>A0ABN8N883_9CNID</name>
<evidence type="ECO:0000256" key="5">
    <source>
        <dbReference type="PROSITE-ProRule" id="PRU00309"/>
    </source>
</evidence>
<keyword evidence="2 5" id="KW-0863">Zinc-finger</keyword>
<evidence type="ECO:0000313" key="9">
    <source>
        <dbReference type="Proteomes" id="UP001159405"/>
    </source>
</evidence>
<sequence length="263" mass="28847">MNSPDSGSIRLKWKRFVSIHRKDFNTVGKFAVCSEHFTRDCFTLAFAMKGMKRNLKKGTLPTIWKKSSQTLSKRSRRSLLNEILAGQTTNEDAEEEDNPEEELISLKGSSAPEESADTMGAPNLNPEESPEVKGVLNTSQGSLLEVNPEKGGCIPETETGEISVDAEMASEVQGTPGDKTTIESQGISGTDEVTETMQILEAQGIEKLQDMDEVMQIDKSLTIPELEQVSMDTPTGHAGNCTTCKTLRSEVTQSHKQSHKPEE</sequence>
<evidence type="ECO:0000256" key="2">
    <source>
        <dbReference type="ARBA" id="ARBA00022771"/>
    </source>
</evidence>
<evidence type="ECO:0000256" key="3">
    <source>
        <dbReference type="ARBA" id="ARBA00022833"/>
    </source>
</evidence>
<accession>A0ABN8N883</accession>
<keyword evidence="1" id="KW-0479">Metal-binding</keyword>
<proteinExistence type="predicted"/>
<gene>
    <name evidence="8" type="ORF">PLOB_00000851</name>
</gene>
<feature type="compositionally biased region" description="Acidic residues" evidence="6">
    <location>
        <begin position="91"/>
        <end position="103"/>
    </location>
</feature>
<feature type="region of interest" description="Disordered" evidence="6">
    <location>
        <begin position="82"/>
        <end position="133"/>
    </location>
</feature>
<dbReference type="EMBL" id="CALNXK010000010">
    <property type="protein sequence ID" value="CAH3042285.1"/>
    <property type="molecule type" value="Genomic_DNA"/>
</dbReference>
<evidence type="ECO:0000259" key="7">
    <source>
        <dbReference type="PROSITE" id="PS50950"/>
    </source>
</evidence>
<feature type="domain" description="THAP-type" evidence="7">
    <location>
        <begin position="1"/>
        <end position="64"/>
    </location>
</feature>
<comment type="caution">
    <text evidence="8">The sequence shown here is derived from an EMBL/GenBank/DDBJ whole genome shotgun (WGS) entry which is preliminary data.</text>
</comment>
<dbReference type="SUPFAM" id="SSF57716">
    <property type="entry name" value="Glucocorticoid receptor-like (DNA-binding domain)"/>
    <property type="match status" value="1"/>
</dbReference>
<evidence type="ECO:0000256" key="1">
    <source>
        <dbReference type="ARBA" id="ARBA00022723"/>
    </source>
</evidence>
<keyword evidence="3" id="KW-0862">Zinc</keyword>
<evidence type="ECO:0000256" key="4">
    <source>
        <dbReference type="ARBA" id="ARBA00023125"/>
    </source>
</evidence>
<keyword evidence="9" id="KW-1185">Reference proteome</keyword>
<organism evidence="8 9">
    <name type="scientific">Porites lobata</name>
    <dbReference type="NCBI Taxonomy" id="104759"/>
    <lineage>
        <taxon>Eukaryota</taxon>
        <taxon>Metazoa</taxon>
        <taxon>Cnidaria</taxon>
        <taxon>Anthozoa</taxon>
        <taxon>Hexacorallia</taxon>
        <taxon>Scleractinia</taxon>
        <taxon>Fungiina</taxon>
        <taxon>Poritidae</taxon>
        <taxon>Porites</taxon>
    </lineage>
</organism>
<evidence type="ECO:0000256" key="6">
    <source>
        <dbReference type="SAM" id="MobiDB-lite"/>
    </source>
</evidence>
<dbReference type="Proteomes" id="UP001159405">
    <property type="component" value="Unassembled WGS sequence"/>
</dbReference>
<dbReference type="PROSITE" id="PS50950">
    <property type="entry name" value="ZF_THAP"/>
    <property type="match status" value="1"/>
</dbReference>
<dbReference type="Pfam" id="PF05485">
    <property type="entry name" value="THAP"/>
    <property type="match status" value="1"/>
</dbReference>
<dbReference type="InterPro" id="IPR006612">
    <property type="entry name" value="THAP_Znf"/>
</dbReference>